<dbReference type="InterPro" id="IPR002502">
    <property type="entry name" value="Amidase_domain"/>
</dbReference>
<comment type="similarity">
    <text evidence="2">Belongs to the N-acetylmuramoyl-L-alanine amidase 2 family.</text>
</comment>
<dbReference type="GO" id="GO:0071555">
    <property type="term" value="P:cell wall organization"/>
    <property type="evidence" value="ECO:0007669"/>
    <property type="project" value="UniProtKB-KW"/>
</dbReference>
<dbReference type="InterPro" id="IPR036365">
    <property type="entry name" value="PGBD-like_sf"/>
</dbReference>
<comment type="catalytic activity">
    <reaction evidence="1">
        <text>Hydrolyzes the link between N-acetylmuramoyl residues and L-amino acid residues in certain cell-wall glycopeptides.</text>
        <dbReference type="EC" id="3.5.1.28"/>
    </reaction>
</comment>
<dbReference type="EMBL" id="APNK01000002">
    <property type="protein sequence ID" value="KEZ78998.1"/>
    <property type="molecule type" value="Genomic_DNA"/>
</dbReference>
<dbReference type="InterPro" id="IPR002477">
    <property type="entry name" value="Peptidoglycan-bd-like"/>
</dbReference>
<dbReference type="PANTHER" id="PTHR30417:SF1">
    <property type="entry name" value="N-ACETYLMURAMOYL-L-ALANINE AMIDASE AMID"/>
    <property type="match status" value="1"/>
</dbReference>
<dbReference type="eggNOG" id="COG3023">
    <property type="taxonomic scope" value="Bacteria"/>
</dbReference>
<gene>
    <name evidence="8" type="ORF">C41B8_02672</name>
</gene>
<evidence type="ECO:0000256" key="2">
    <source>
        <dbReference type="ARBA" id="ARBA00007553"/>
    </source>
</evidence>
<dbReference type="Gene3D" id="3.40.80.10">
    <property type="entry name" value="Peptidoglycan recognition protein-like"/>
    <property type="match status" value="1"/>
</dbReference>
<dbReference type="RefSeq" id="WP_232225977.1">
    <property type="nucleotide sequence ID" value="NZ_APNK01000002.1"/>
</dbReference>
<keyword evidence="9" id="KW-1185">Reference proteome</keyword>
<comment type="caution">
    <text evidence="8">The sequence shown here is derived from an EMBL/GenBank/DDBJ whole genome shotgun (WGS) entry which is preliminary data.</text>
</comment>
<dbReference type="InterPro" id="IPR051206">
    <property type="entry name" value="NAMLAA_amidase_2"/>
</dbReference>
<evidence type="ECO:0000256" key="4">
    <source>
        <dbReference type="ARBA" id="ARBA00022801"/>
    </source>
</evidence>
<name>A0A084IQL4_SALHC</name>
<dbReference type="InterPro" id="IPR036366">
    <property type="entry name" value="PGBDSf"/>
</dbReference>
<keyword evidence="5" id="KW-0961">Cell wall biogenesis/degradation</keyword>
<dbReference type="CDD" id="cd06583">
    <property type="entry name" value="PGRP"/>
    <property type="match status" value="1"/>
</dbReference>
<dbReference type="FunFam" id="3.40.80.10:FF:000003">
    <property type="entry name" value="N-acetylmuramoyl-L-alanine amidase"/>
    <property type="match status" value="1"/>
</dbReference>
<proteinExistence type="inferred from homology"/>
<dbReference type="GO" id="GO:0019867">
    <property type="term" value="C:outer membrane"/>
    <property type="evidence" value="ECO:0007669"/>
    <property type="project" value="TreeGrafter"/>
</dbReference>
<evidence type="ECO:0000259" key="7">
    <source>
        <dbReference type="SMART" id="SM00644"/>
    </source>
</evidence>
<dbReference type="Gene3D" id="1.10.101.10">
    <property type="entry name" value="PGBD-like superfamily/PGBD"/>
    <property type="match status" value="1"/>
</dbReference>
<dbReference type="GO" id="GO:0008745">
    <property type="term" value="F:N-acetylmuramoyl-L-alanine amidase activity"/>
    <property type="evidence" value="ECO:0007669"/>
    <property type="project" value="UniProtKB-EC"/>
</dbReference>
<evidence type="ECO:0000256" key="1">
    <source>
        <dbReference type="ARBA" id="ARBA00001561"/>
    </source>
</evidence>
<evidence type="ECO:0000256" key="3">
    <source>
        <dbReference type="ARBA" id="ARBA00011901"/>
    </source>
</evidence>
<sequence length="285" mass="31721">MKRRSGVILRRAALVGALAGLAALAGCGPPPTLVKRHGYWADQSVQATAYNHRVRFLVLHYTSDHADRALRVLTGPRVSVHYLVGPDPATRDGQPIVRQLLPERLRAWHAGVSSWAGRHHINDSSIGIEIVNLGPINAPGTPRRWQPYGDAQIRAVIALARDIVTRYDIKPANVVGHSDIAPGRKIDPGPAFPWHRLYEAGIGAWPNPQRVAYYRAQFIQQKPDVGAIQRKLADYGYNLPVTGQMDARTHTVLRAFQMHFRPTTVDGVADDDTLARLWALDERYR</sequence>
<evidence type="ECO:0000256" key="6">
    <source>
        <dbReference type="SAM" id="SignalP"/>
    </source>
</evidence>
<feature type="signal peptide" evidence="6">
    <location>
        <begin position="1"/>
        <end position="25"/>
    </location>
</feature>
<dbReference type="PROSITE" id="PS51257">
    <property type="entry name" value="PROKAR_LIPOPROTEIN"/>
    <property type="match status" value="1"/>
</dbReference>
<evidence type="ECO:0000313" key="9">
    <source>
        <dbReference type="Proteomes" id="UP000028302"/>
    </source>
</evidence>
<dbReference type="PANTHER" id="PTHR30417">
    <property type="entry name" value="N-ACETYLMURAMOYL-L-ALANINE AMIDASE AMID"/>
    <property type="match status" value="1"/>
</dbReference>
<dbReference type="SMART" id="SM00644">
    <property type="entry name" value="Ami_2"/>
    <property type="match status" value="1"/>
</dbReference>
<feature type="domain" description="N-acetylmuramoyl-L-alanine amidase" evidence="7">
    <location>
        <begin position="42"/>
        <end position="189"/>
    </location>
</feature>
<evidence type="ECO:0000313" key="8">
    <source>
        <dbReference type="EMBL" id="KEZ78998.1"/>
    </source>
</evidence>
<dbReference type="SUPFAM" id="SSF55846">
    <property type="entry name" value="N-acetylmuramoyl-L-alanine amidase-like"/>
    <property type="match status" value="1"/>
</dbReference>
<protein>
    <recommendedName>
        <fullName evidence="3">N-acetylmuramoyl-L-alanine amidase</fullName>
        <ecNumber evidence="3">3.5.1.28</ecNumber>
    </recommendedName>
</protein>
<dbReference type="InterPro" id="IPR036505">
    <property type="entry name" value="Amidase/PGRP_sf"/>
</dbReference>
<keyword evidence="6" id="KW-0732">Signal</keyword>
<organism evidence="8 9">
    <name type="scientific">Salinisphaera hydrothermalis (strain C41B8)</name>
    <dbReference type="NCBI Taxonomy" id="1304275"/>
    <lineage>
        <taxon>Bacteria</taxon>
        <taxon>Pseudomonadati</taxon>
        <taxon>Pseudomonadota</taxon>
        <taxon>Gammaproteobacteria</taxon>
        <taxon>Salinisphaerales</taxon>
        <taxon>Salinisphaeraceae</taxon>
        <taxon>Salinisphaera</taxon>
    </lineage>
</organism>
<dbReference type="Pfam" id="PF01510">
    <property type="entry name" value="Amidase_2"/>
    <property type="match status" value="1"/>
</dbReference>
<keyword evidence="4" id="KW-0378">Hydrolase</keyword>
<dbReference type="GO" id="GO:0009253">
    <property type="term" value="P:peptidoglycan catabolic process"/>
    <property type="evidence" value="ECO:0007669"/>
    <property type="project" value="InterPro"/>
</dbReference>
<dbReference type="EC" id="3.5.1.28" evidence="3"/>
<dbReference type="Pfam" id="PF01471">
    <property type="entry name" value="PG_binding_1"/>
    <property type="match status" value="1"/>
</dbReference>
<feature type="chain" id="PRO_5001776668" description="N-acetylmuramoyl-L-alanine amidase" evidence="6">
    <location>
        <begin position="26"/>
        <end position="285"/>
    </location>
</feature>
<dbReference type="SUPFAM" id="SSF47090">
    <property type="entry name" value="PGBD-like"/>
    <property type="match status" value="1"/>
</dbReference>
<dbReference type="PATRIC" id="fig|1304275.5.peg.542"/>
<evidence type="ECO:0000256" key="5">
    <source>
        <dbReference type="ARBA" id="ARBA00023316"/>
    </source>
</evidence>
<dbReference type="STRING" id="1304275.C41B8_02672"/>
<dbReference type="AlphaFoldDB" id="A0A084IQL4"/>
<dbReference type="Proteomes" id="UP000028302">
    <property type="component" value="Unassembled WGS sequence"/>
</dbReference>
<dbReference type="GO" id="GO:0009254">
    <property type="term" value="P:peptidoglycan turnover"/>
    <property type="evidence" value="ECO:0007669"/>
    <property type="project" value="TreeGrafter"/>
</dbReference>
<accession>A0A084IQL4</accession>
<reference evidence="8 9" key="1">
    <citation type="submission" date="2013-03" db="EMBL/GenBank/DDBJ databases">
        <title>Salinisphaera hydrothermalis C41B8 Genome Sequencing.</title>
        <authorList>
            <person name="Li C."/>
            <person name="Lai Q."/>
            <person name="Shao Z."/>
        </authorList>
    </citation>
    <scope>NUCLEOTIDE SEQUENCE [LARGE SCALE GENOMIC DNA]</scope>
    <source>
        <strain evidence="8 9">C41B8</strain>
    </source>
</reference>